<keyword evidence="6" id="KW-0539">Nucleus</keyword>
<dbReference type="PANTHER" id="PTHR13710">
    <property type="entry name" value="DNA HELICASE RECQ FAMILY MEMBER"/>
    <property type="match status" value="1"/>
</dbReference>
<dbReference type="SUPFAM" id="SSF52540">
    <property type="entry name" value="P-loop containing nucleoside triphosphate hydrolases"/>
    <property type="match status" value="1"/>
</dbReference>
<evidence type="ECO:0000256" key="3">
    <source>
        <dbReference type="ARBA" id="ARBA00022840"/>
    </source>
</evidence>
<dbReference type="PROSITE" id="PS51194">
    <property type="entry name" value="HELICASE_CTER"/>
    <property type="match status" value="1"/>
</dbReference>
<evidence type="ECO:0000313" key="10">
    <source>
        <dbReference type="EMBL" id="CAB3990466.1"/>
    </source>
</evidence>
<name>A0A7D9DQS0_PARCT</name>
<keyword evidence="10" id="KW-0347">Helicase</keyword>
<proteinExistence type="inferred from homology"/>
<evidence type="ECO:0000256" key="2">
    <source>
        <dbReference type="ARBA" id="ARBA00022741"/>
    </source>
</evidence>
<dbReference type="PROSITE" id="PS51192">
    <property type="entry name" value="HELICASE_ATP_BIND_1"/>
    <property type="match status" value="1"/>
</dbReference>
<keyword evidence="4" id="KW-0238">DNA-binding</keyword>
<dbReference type="GO" id="GO:0003677">
    <property type="term" value="F:DNA binding"/>
    <property type="evidence" value="ECO:0007669"/>
    <property type="project" value="UniProtKB-KW"/>
</dbReference>
<evidence type="ECO:0000256" key="6">
    <source>
        <dbReference type="ARBA" id="ARBA00023242"/>
    </source>
</evidence>
<organism evidence="10 11">
    <name type="scientific">Paramuricea clavata</name>
    <name type="common">Red gorgonian</name>
    <name type="synonym">Violescent sea-whip</name>
    <dbReference type="NCBI Taxonomy" id="317549"/>
    <lineage>
        <taxon>Eukaryota</taxon>
        <taxon>Metazoa</taxon>
        <taxon>Cnidaria</taxon>
        <taxon>Anthozoa</taxon>
        <taxon>Octocorallia</taxon>
        <taxon>Malacalcyonacea</taxon>
        <taxon>Plexauridae</taxon>
        <taxon>Paramuricea</taxon>
    </lineage>
</organism>
<dbReference type="GO" id="GO:0005694">
    <property type="term" value="C:chromosome"/>
    <property type="evidence" value="ECO:0007669"/>
    <property type="project" value="TreeGrafter"/>
</dbReference>
<dbReference type="EC" id="5.6.2.4" evidence="8"/>
<keyword evidence="10" id="KW-0378">Hydrolase</keyword>
<sequence>MASSLSSEVFDKIVKETLREKFSNIDRLSTEQYKALWNYINLSSEPILLVICPLNSLIDSRLKDLVKCRISATCLSNDELDERGILAGKYSIVFANPESLIMNAKWHEMLSTEIYQNNLFGVVTDEAHVIPKWGQNDKKEKRLAFRECFGRLGELRSILPGAPVLALTATVTKKIKKNVTESLSLKKDMVLIDANPNWPNIYLSVKKISNDLNSSFQWLVEKLKKEMNTMDRVLIYCKTIKDCGRIFTYFKCKLGSDAYYPAGTEQISINMLVGMYHHSTLQKHKERIINSLHDMQGVCRIIIATNALGMGVNFRNIRTVIHYGPPRQMDDFIQEIGSCLQPGQCSVIIETDLDFLISSSPEERSRVVTAQQKRSLRELLLEMKQHIQLNDKSYYLSADSSTGFTASLIDLVVKNYVFDDIDIPEIDTYGSEADGELLTMYNLEYGGEYIQDTEKLSDYTSDIDVTDLSVMSDIDE</sequence>
<evidence type="ECO:0000313" key="11">
    <source>
        <dbReference type="Proteomes" id="UP001152795"/>
    </source>
</evidence>
<accession>A0A7D9DQS0</accession>
<dbReference type="Gene3D" id="3.40.50.300">
    <property type="entry name" value="P-loop containing nucleotide triphosphate hydrolases"/>
    <property type="match status" value="2"/>
</dbReference>
<dbReference type="InterPro" id="IPR014001">
    <property type="entry name" value="Helicase_ATP-bd"/>
</dbReference>
<dbReference type="GO" id="GO:0005737">
    <property type="term" value="C:cytoplasm"/>
    <property type="evidence" value="ECO:0007669"/>
    <property type="project" value="TreeGrafter"/>
</dbReference>
<comment type="caution">
    <text evidence="10">The sequence shown here is derived from an EMBL/GenBank/DDBJ whole genome shotgun (WGS) entry which is preliminary data.</text>
</comment>
<dbReference type="AlphaFoldDB" id="A0A7D9DQS0"/>
<dbReference type="GO" id="GO:0005634">
    <property type="term" value="C:nucleus"/>
    <property type="evidence" value="ECO:0007669"/>
    <property type="project" value="TreeGrafter"/>
</dbReference>
<dbReference type="Proteomes" id="UP001152795">
    <property type="component" value="Unassembled WGS sequence"/>
</dbReference>
<dbReference type="Pfam" id="PF00270">
    <property type="entry name" value="DEAD"/>
    <property type="match status" value="1"/>
</dbReference>
<dbReference type="InterPro" id="IPR027417">
    <property type="entry name" value="P-loop_NTPase"/>
</dbReference>
<keyword evidence="11" id="KW-1185">Reference proteome</keyword>
<evidence type="ECO:0000256" key="8">
    <source>
        <dbReference type="ARBA" id="ARBA00034808"/>
    </source>
</evidence>
<dbReference type="GO" id="GO:0000724">
    <property type="term" value="P:double-strand break repair via homologous recombination"/>
    <property type="evidence" value="ECO:0007669"/>
    <property type="project" value="TreeGrafter"/>
</dbReference>
<evidence type="ECO:0000256" key="9">
    <source>
        <dbReference type="ARBA" id="ARBA00044542"/>
    </source>
</evidence>
<evidence type="ECO:0000256" key="4">
    <source>
        <dbReference type="ARBA" id="ARBA00023125"/>
    </source>
</evidence>
<dbReference type="InterPro" id="IPR001650">
    <property type="entry name" value="Helicase_C-like"/>
</dbReference>
<dbReference type="GO" id="GO:0009378">
    <property type="term" value="F:four-way junction helicase activity"/>
    <property type="evidence" value="ECO:0007669"/>
    <property type="project" value="TreeGrafter"/>
</dbReference>
<comment type="similarity">
    <text evidence="1">Belongs to the helicase family. RecQ subfamily.</text>
</comment>
<dbReference type="SMART" id="SM00490">
    <property type="entry name" value="HELICc"/>
    <property type="match status" value="1"/>
</dbReference>
<dbReference type="GO" id="GO:0043138">
    <property type="term" value="F:3'-5' DNA helicase activity"/>
    <property type="evidence" value="ECO:0007669"/>
    <property type="project" value="UniProtKB-EC"/>
</dbReference>
<dbReference type="GO" id="GO:0005524">
    <property type="term" value="F:ATP binding"/>
    <property type="evidence" value="ECO:0007669"/>
    <property type="project" value="UniProtKB-KW"/>
</dbReference>
<keyword evidence="5" id="KW-0413">Isomerase</keyword>
<evidence type="ECO:0000256" key="7">
    <source>
        <dbReference type="ARBA" id="ARBA00034617"/>
    </source>
</evidence>
<comment type="catalytic activity">
    <reaction evidence="7">
        <text>Couples ATP hydrolysis with the unwinding of duplex DNA by translocating in the 3'-5' direction.</text>
        <dbReference type="EC" id="5.6.2.4"/>
    </reaction>
</comment>
<evidence type="ECO:0000256" key="1">
    <source>
        <dbReference type="ARBA" id="ARBA00005446"/>
    </source>
</evidence>
<dbReference type="PANTHER" id="PTHR13710:SF153">
    <property type="entry name" value="RECQ-LIKE DNA HELICASE BLM"/>
    <property type="match status" value="1"/>
</dbReference>
<dbReference type="OrthoDB" id="5989133at2759"/>
<dbReference type="InterPro" id="IPR011545">
    <property type="entry name" value="DEAD/DEAH_box_helicase_dom"/>
</dbReference>
<reference evidence="10" key="1">
    <citation type="submission" date="2020-04" db="EMBL/GenBank/DDBJ databases">
        <authorList>
            <person name="Alioto T."/>
            <person name="Alioto T."/>
            <person name="Gomez Garrido J."/>
        </authorList>
    </citation>
    <scope>NUCLEOTIDE SEQUENCE</scope>
    <source>
        <strain evidence="10">A484AB</strain>
    </source>
</reference>
<dbReference type="Pfam" id="PF00271">
    <property type="entry name" value="Helicase_C"/>
    <property type="match status" value="1"/>
</dbReference>
<dbReference type="EMBL" id="CACRXK020001665">
    <property type="protein sequence ID" value="CAB3990466.1"/>
    <property type="molecule type" value="Genomic_DNA"/>
</dbReference>
<gene>
    <name evidence="10" type="ORF">PACLA_8A037081</name>
</gene>
<protein>
    <recommendedName>
        <fullName evidence="8">DNA 3'-5' helicase</fullName>
        <ecNumber evidence="8">5.6.2.4</ecNumber>
    </recommendedName>
    <alternativeName>
        <fullName evidence="9">DNA 3'-5' helicase BLM</fullName>
    </alternativeName>
</protein>
<keyword evidence="3" id="KW-0067">ATP-binding</keyword>
<evidence type="ECO:0000256" key="5">
    <source>
        <dbReference type="ARBA" id="ARBA00023235"/>
    </source>
</evidence>
<keyword evidence="2" id="KW-0547">Nucleotide-binding</keyword>